<protein>
    <recommendedName>
        <fullName evidence="1">glutathione transferase</fullName>
        <ecNumber evidence="1">2.5.1.18</ecNumber>
    </recommendedName>
</protein>
<name>A0A1B6LE73_9HEMI</name>
<dbReference type="SUPFAM" id="SSF47616">
    <property type="entry name" value="GST C-terminal domain-like"/>
    <property type="match status" value="1"/>
</dbReference>
<sequence>MWEANEEIKKTKKETYIKETLPFYMEKLDAVVKENGGYLANKKLSWVDFVFASVTEFLSYATDVPDATADYPNLHALREKIFNMPQIKKWIAKRPNTPF</sequence>
<dbReference type="InterPro" id="IPR050213">
    <property type="entry name" value="GST_superfamily"/>
</dbReference>
<organism evidence="5">
    <name type="scientific">Graphocephala atropunctata</name>
    <dbReference type="NCBI Taxonomy" id="36148"/>
    <lineage>
        <taxon>Eukaryota</taxon>
        <taxon>Metazoa</taxon>
        <taxon>Ecdysozoa</taxon>
        <taxon>Arthropoda</taxon>
        <taxon>Hexapoda</taxon>
        <taxon>Insecta</taxon>
        <taxon>Pterygota</taxon>
        <taxon>Neoptera</taxon>
        <taxon>Paraneoptera</taxon>
        <taxon>Hemiptera</taxon>
        <taxon>Auchenorrhyncha</taxon>
        <taxon>Membracoidea</taxon>
        <taxon>Cicadellidae</taxon>
        <taxon>Cicadellinae</taxon>
        <taxon>Cicadellini</taxon>
        <taxon>Graphocephala</taxon>
    </lineage>
</organism>
<dbReference type="InterPro" id="IPR010987">
    <property type="entry name" value="Glutathione-S-Trfase_C-like"/>
</dbReference>
<dbReference type="GO" id="GO:0004364">
    <property type="term" value="F:glutathione transferase activity"/>
    <property type="evidence" value="ECO:0007669"/>
    <property type="project" value="UniProtKB-EC"/>
</dbReference>
<reference evidence="5" key="1">
    <citation type="submission" date="2015-11" db="EMBL/GenBank/DDBJ databases">
        <title>De novo transcriptome assembly of four potential Pierce s Disease insect vectors from Arizona vineyards.</title>
        <authorList>
            <person name="Tassone E.E."/>
        </authorList>
    </citation>
    <scope>NUCLEOTIDE SEQUENCE</scope>
</reference>
<dbReference type="EMBL" id="GEBQ01017987">
    <property type="protein sequence ID" value="JAT21990.1"/>
    <property type="molecule type" value="Transcribed_RNA"/>
</dbReference>
<dbReference type="EC" id="2.5.1.18" evidence="1"/>
<gene>
    <name evidence="5" type="ORF">g.4708</name>
</gene>
<accession>A0A1B6LE73</accession>
<dbReference type="Gene3D" id="1.20.1050.10">
    <property type="match status" value="1"/>
</dbReference>
<evidence type="ECO:0000256" key="3">
    <source>
        <dbReference type="ARBA" id="ARBA00047960"/>
    </source>
</evidence>
<evidence type="ECO:0000313" key="5">
    <source>
        <dbReference type="EMBL" id="JAT21990.1"/>
    </source>
</evidence>
<dbReference type="CDD" id="cd03192">
    <property type="entry name" value="GST_C_Sigma_like"/>
    <property type="match status" value="1"/>
</dbReference>
<dbReference type="PANTHER" id="PTHR11571">
    <property type="entry name" value="GLUTATHIONE S-TRANSFERASE"/>
    <property type="match status" value="1"/>
</dbReference>
<dbReference type="GO" id="GO:0006749">
    <property type="term" value="P:glutathione metabolic process"/>
    <property type="evidence" value="ECO:0007669"/>
    <property type="project" value="TreeGrafter"/>
</dbReference>
<dbReference type="PANTHER" id="PTHR11571:SF224">
    <property type="entry name" value="HEMATOPOIETIC PROSTAGLANDIN D SYNTHASE"/>
    <property type="match status" value="1"/>
</dbReference>
<proteinExistence type="predicted"/>
<evidence type="ECO:0000259" key="4">
    <source>
        <dbReference type="PROSITE" id="PS50405"/>
    </source>
</evidence>
<keyword evidence="2" id="KW-0808">Transferase</keyword>
<dbReference type="InterPro" id="IPR036282">
    <property type="entry name" value="Glutathione-S-Trfase_C_sf"/>
</dbReference>
<dbReference type="AlphaFoldDB" id="A0A1B6LE73"/>
<evidence type="ECO:0000256" key="1">
    <source>
        <dbReference type="ARBA" id="ARBA00012452"/>
    </source>
</evidence>
<evidence type="ECO:0000256" key="2">
    <source>
        <dbReference type="ARBA" id="ARBA00022679"/>
    </source>
</evidence>
<feature type="domain" description="GST C-terminal" evidence="4">
    <location>
        <begin position="1"/>
        <end position="99"/>
    </location>
</feature>
<dbReference type="InterPro" id="IPR004046">
    <property type="entry name" value="GST_C"/>
</dbReference>
<dbReference type="PROSITE" id="PS50405">
    <property type="entry name" value="GST_CTER"/>
    <property type="match status" value="1"/>
</dbReference>
<dbReference type="Pfam" id="PF14497">
    <property type="entry name" value="GST_C_3"/>
    <property type="match status" value="1"/>
</dbReference>
<comment type="catalytic activity">
    <reaction evidence="3">
        <text>RX + glutathione = an S-substituted glutathione + a halide anion + H(+)</text>
        <dbReference type="Rhea" id="RHEA:16437"/>
        <dbReference type="ChEBI" id="CHEBI:15378"/>
        <dbReference type="ChEBI" id="CHEBI:16042"/>
        <dbReference type="ChEBI" id="CHEBI:17792"/>
        <dbReference type="ChEBI" id="CHEBI:57925"/>
        <dbReference type="ChEBI" id="CHEBI:90779"/>
        <dbReference type="EC" id="2.5.1.18"/>
    </reaction>
</comment>